<feature type="domain" description="GH18" evidence="1">
    <location>
        <begin position="27"/>
        <end position="245"/>
    </location>
</feature>
<dbReference type="Pfam" id="PF00704">
    <property type="entry name" value="Glyco_hydro_18"/>
    <property type="match status" value="2"/>
</dbReference>
<dbReference type="GO" id="GO:0004568">
    <property type="term" value="F:chitinase activity"/>
    <property type="evidence" value="ECO:0007669"/>
    <property type="project" value="TreeGrafter"/>
</dbReference>
<evidence type="ECO:0000313" key="2">
    <source>
        <dbReference type="EMBL" id="GCC29498.1"/>
    </source>
</evidence>
<dbReference type="OMA" id="RDYLMEY"/>
<dbReference type="SUPFAM" id="SSF51445">
    <property type="entry name" value="(Trans)glycosidases"/>
    <property type="match status" value="1"/>
</dbReference>
<dbReference type="InterPro" id="IPR001223">
    <property type="entry name" value="Glyco_hydro18_cat"/>
</dbReference>
<dbReference type="OrthoDB" id="76388at2759"/>
<dbReference type="Proteomes" id="UP000287033">
    <property type="component" value="Unassembled WGS sequence"/>
</dbReference>
<dbReference type="AlphaFoldDB" id="A0A401SGG5"/>
<comment type="caution">
    <text evidence="2">The sequence shown here is derived from an EMBL/GenBank/DDBJ whole genome shotgun (WGS) entry which is preliminary data.</text>
</comment>
<name>A0A401SGG5_CHIPU</name>
<evidence type="ECO:0000313" key="3">
    <source>
        <dbReference type="Proteomes" id="UP000287033"/>
    </source>
</evidence>
<dbReference type="GO" id="GO:0005975">
    <property type="term" value="P:carbohydrate metabolic process"/>
    <property type="evidence" value="ECO:0007669"/>
    <property type="project" value="InterPro"/>
</dbReference>
<keyword evidence="3" id="KW-1185">Reference proteome</keyword>
<dbReference type="STRING" id="137246.A0A401SGG5"/>
<dbReference type="PROSITE" id="PS51910">
    <property type="entry name" value="GH18_2"/>
    <property type="match status" value="1"/>
</dbReference>
<dbReference type="InterPro" id="IPR050314">
    <property type="entry name" value="Glycosyl_Hydrlase_18"/>
</dbReference>
<dbReference type="EMBL" id="BEZZ01000253">
    <property type="protein sequence ID" value="GCC29498.1"/>
    <property type="molecule type" value="Genomic_DNA"/>
</dbReference>
<dbReference type="InterPro" id="IPR017853">
    <property type="entry name" value="GH"/>
</dbReference>
<gene>
    <name evidence="2" type="ORF">chiPu_0007940</name>
</gene>
<reference evidence="2 3" key="1">
    <citation type="journal article" date="2018" name="Nat. Ecol. Evol.">
        <title>Shark genomes provide insights into elasmobranch evolution and the origin of vertebrates.</title>
        <authorList>
            <person name="Hara Y"/>
            <person name="Yamaguchi K"/>
            <person name="Onimaru K"/>
            <person name="Kadota M"/>
            <person name="Koyanagi M"/>
            <person name="Keeley SD"/>
            <person name="Tatsumi K"/>
            <person name="Tanaka K"/>
            <person name="Motone F"/>
            <person name="Kageyama Y"/>
            <person name="Nozu R"/>
            <person name="Adachi N"/>
            <person name="Nishimura O"/>
            <person name="Nakagawa R"/>
            <person name="Tanegashima C"/>
            <person name="Kiyatake I"/>
            <person name="Matsumoto R"/>
            <person name="Murakumo K"/>
            <person name="Nishida K"/>
            <person name="Terakita A"/>
            <person name="Kuratani S"/>
            <person name="Sato K"/>
            <person name="Hyodo S Kuraku.S."/>
        </authorList>
    </citation>
    <scope>NUCLEOTIDE SEQUENCE [LARGE SCALE GENOMIC DNA]</scope>
</reference>
<dbReference type="PANTHER" id="PTHR11177">
    <property type="entry name" value="CHITINASE"/>
    <property type="match status" value="1"/>
</dbReference>
<accession>A0A401SGG5</accession>
<dbReference type="InterPro" id="IPR011583">
    <property type="entry name" value="Chitinase_II/V-like_cat"/>
</dbReference>
<dbReference type="GO" id="GO:0008061">
    <property type="term" value="F:chitin binding"/>
    <property type="evidence" value="ECO:0007669"/>
    <property type="project" value="InterPro"/>
</dbReference>
<organism evidence="2 3">
    <name type="scientific">Chiloscyllium punctatum</name>
    <name type="common">Brownbanded bambooshark</name>
    <name type="synonym">Hemiscyllium punctatum</name>
    <dbReference type="NCBI Taxonomy" id="137246"/>
    <lineage>
        <taxon>Eukaryota</taxon>
        <taxon>Metazoa</taxon>
        <taxon>Chordata</taxon>
        <taxon>Craniata</taxon>
        <taxon>Vertebrata</taxon>
        <taxon>Chondrichthyes</taxon>
        <taxon>Elasmobranchii</taxon>
        <taxon>Galeomorphii</taxon>
        <taxon>Galeoidea</taxon>
        <taxon>Orectolobiformes</taxon>
        <taxon>Hemiscylliidae</taxon>
        <taxon>Chiloscyllium</taxon>
    </lineage>
</organism>
<proteinExistence type="predicted"/>
<dbReference type="PANTHER" id="PTHR11177:SF317">
    <property type="entry name" value="CHITINASE 12-RELATED"/>
    <property type="match status" value="1"/>
</dbReference>
<protein>
    <recommendedName>
        <fullName evidence="1">GH18 domain-containing protein</fullName>
    </recommendedName>
</protein>
<dbReference type="SMART" id="SM00636">
    <property type="entry name" value="Glyco_18"/>
    <property type="match status" value="1"/>
</dbReference>
<evidence type="ECO:0000259" key="1">
    <source>
        <dbReference type="PROSITE" id="PS51910"/>
    </source>
</evidence>
<dbReference type="GO" id="GO:0006032">
    <property type="term" value="P:chitin catabolic process"/>
    <property type="evidence" value="ECO:0007669"/>
    <property type="project" value="TreeGrafter"/>
</dbReference>
<dbReference type="GO" id="GO:0005576">
    <property type="term" value="C:extracellular region"/>
    <property type="evidence" value="ECO:0007669"/>
    <property type="project" value="TreeGrafter"/>
</dbReference>
<sequence length="245" mass="27954">MADSNDLRVVGLEVLVWEDVGSSFSSFVLLCYYLAWSEERVEGIEFYPESIDPFLCSHLVYSDASEAADMSLWKEDDSYQRFNDLKKKNKNLKTLMGYGGWAFDNSRFTDMAEQQSTRTDFINAAIDFLRSHGFDGLDLDWRFPAFEDSPASDKGLFTLLVKICAFLKDASLQNIYDQMVPYAVKGNEWLGYDDQKSFKTKAQWVKDNKFGGAMLWALDLDDYDGTHCKQGVYPLTNTLKSVLGI</sequence>
<dbReference type="Gene3D" id="3.20.20.80">
    <property type="entry name" value="Glycosidases"/>
    <property type="match status" value="2"/>
</dbReference>